<evidence type="ECO:0000313" key="1">
    <source>
        <dbReference type="EMBL" id="GAT19967.1"/>
    </source>
</evidence>
<accession>A0A146F163</accession>
<protein>
    <submittedName>
        <fullName evidence="1">GPI transamidase component PIG-S</fullName>
    </submittedName>
</protein>
<reference evidence="1 2" key="1">
    <citation type="journal article" date="2016" name="DNA Res.">
        <title>Genome sequence of Aspergillus luchuensis NBRC 4314.</title>
        <authorList>
            <person name="Yamada O."/>
            <person name="Machida M."/>
            <person name="Hosoyama A."/>
            <person name="Goto M."/>
            <person name="Takahashi T."/>
            <person name="Futagami T."/>
            <person name="Yamagata Y."/>
            <person name="Takeuchi M."/>
            <person name="Kobayashi T."/>
            <person name="Koike H."/>
            <person name="Abe K."/>
            <person name="Asai K."/>
            <person name="Arita M."/>
            <person name="Fujita N."/>
            <person name="Fukuda K."/>
            <person name="Higa K."/>
            <person name="Horikawa H."/>
            <person name="Ishikawa T."/>
            <person name="Jinno K."/>
            <person name="Kato Y."/>
            <person name="Kirimura K."/>
            <person name="Mizutani O."/>
            <person name="Nakasone K."/>
            <person name="Sano M."/>
            <person name="Shiraishi Y."/>
            <person name="Tsukahara M."/>
            <person name="Gomi K."/>
        </authorList>
    </citation>
    <scope>NUCLEOTIDE SEQUENCE [LARGE SCALE GENOMIC DNA]</scope>
    <source>
        <strain evidence="1 2">RIB 2604</strain>
    </source>
</reference>
<name>A0A146F163_ASPKA</name>
<reference evidence="2" key="2">
    <citation type="submission" date="2016-02" db="EMBL/GenBank/DDBJ databases">
        <title>Genome sequencing of Aspergillus luchuensis NBRC 4314.</title>
        <authorList>
            <person name="Yamada O."/>
        </authorList>
    </citation>
    <scope>NUCLEOTIDE SEQUENCE [LARGE SCALE GENOMIC DNA]</scope>
    <source>
        <strain evidence="2">RIB 2604</strain>
    </source>
</reference>
<sequence>MSGRCQSWRTMLGRFSVHVERSIIEVPGALAEGSTEPPLPLRMMTMHKMNNGDCAIE</sequence>
<comment type="caution">
    <text evidence="1">The sequence shown here is derived from an EMBL/GenBank/DDBJ whole genome shotgun (WGS) entry which is preliminary data.</text>
</comment>
<proteinExistence type="predicted"/>
<dbReference type="Proteomes" id="UP000075230">
    <property type="component" value="Unassembled WGS sequence"/>
</dbReference>
<organism evidence="1 2">
    <name type="scientific">Aspergillus kawachii</name>
    <name type="common">White koji mold</name>
    <name type="synonym">Aspergillus awamori var. kawachi</name>
    <dbReference type="NCBI Taxonomy" id="1069201"/>
    <lineage>
        <taxon>Eukaryota</taxon>
        <taxon>Fungi</taxon>
        <taxon>Dikarya</taxon>
        <taxon>Ascomycota</taxon>
        <taxon>Pezizomycotina</taxon>
        <taxon>Eurotiomycetes</taxon>
        <taxon>Eurotiomycetidae</taxon>
        <taxon>Eurotiales</taxon>
        <taxon>Aspergillaceae</taxon>
        <taxon>Aspergillus</taxon>
        <taxon>Aspergillus subgen. Circumdati</taxon>
    </lineage>
</organism>
<dbReference type="EMBL" id="BCWF01000006">
    <property type="protein sequence ID" value="GAT19967.1"/>
    <property type="molecule type" value="Genomic_DNA"/>
</dbReference>
<evidence type="ECO:0000313" key="2">
    <source>
        <dbReference type="Proteomes" id="UP000075230"/>
    </source>
</evidence>
<dbReference type="AlphaFoldDB" id="A0A146F163"/>
<gene>
    <name evidence="1" type="ORF">RIB2604_00605510</name>
</gene>